<keyword evidence="1" id="KW-0812">Transmembrane</keyword>
<keyword evidence="1" id="KW-0472">Membrane</keyword>
<evidence type="ECO:0000256" key="1">
    <source>
        <dbReference type="SAM" id="Phobius"/>
    </source>
</evidence>
<dbReference type="Proteomes" id="UP000250997">
    <property type="component" value="Unassembled WGS sequence"/>
</dbReference>
<proteinExistence type="predicted"/>
<accession>A0AAX1QMP6</accession>
<feature type="transmembrane region" description="Helical" evidence="1">
    <location>
        <begin position="105"/>
        <end position="123"/>
    </location>
</feature>
<reference evidence="2 3" key="1">
    <citation type="submission" date="2018-02" db="EMBL/GenBank/DDBJ databases">
        <title>Complete genome sequencing of Faecalibacterium prausnitzii strains isolated from the human gut.</title>
        <authorList>
            <person name="Fitzgerald B.C."/>
            <person name="Shkoporov A.N."/>
            <person name="Ross P.R."/>
            <person name="Hill C."/>
        </authorList>
    </citation>
    <scope>NUCLEOTIDE SEQUENCE [LARGE SCALE GENOMIC DNA]</scope>
    <source>
        <strain evidence="2 3">APC942/18-1</strain>
    </source>
</reference>
<sequence length="128" mass="13281">MSDTKKFPAIGLLVVLGVGSAAAAVSLAGFGWLMVKQGLTQEAAAPLATAAVCLGSFLSGLLMAILQKGKGLVWGAAEGALFAGLLFILGTLYQSEWETMQFVRAGLVLLMGVLGGILGMLRAERKRR</sequence>
<dbReference type="AlphaFoldDB" id="A0AAX1QMP6"/>
<dbReference type="EMBL" id="PRLA01000001">
    <property type="protein sequence ID" value="RAW52993.1"/>
    <property type="molecule type" value="Genomic_DNA"/>
</dbReference>
<name>A0AAX1QMP6_9FIRM</name>
<gene>
    <name evidence="2" type="ORF">C4N27_02275</name>
</gene>
<evidence type="ECO:0000313" key="3">
    <source>
        <dbReference type="Proteomes" id="UP000250997"/>
    </source>
</evidence>
<dbReference type="RefSeq" id="WP_158394505.1">
    <property type="nucleotide sequence ID" value="NZ_CP026548.1"/>
</dbReference>
<feature type="transmembrane region" description="Helical" evidence="1">
    <location>
        <begin position="73"/>
        <end position="93"/>
    </location>
</feature>
<comment type="caution">
    <text evidence="2">The sequence shown here is derived from an EMBL/GenBank/DDBJ whole genome shotgun (WGS) entry which is preliminary data.</text>
</comment>
<keyword evidence="1" id="KW-1133">Transmembrane helix</keyword>
<dbReference type="NCBIfam" id="TIGR04086">
    <property type="entry name" value="TIGR04086_membr"/>
    <property type="match status" value="1"/>
</dbReference>
<organism evidence="2 3">
    <name type="scientific">Faecalibacterium prausnitzii</name>
    <dbReference type="NCBI Taxonomy" id="853"/>
    <lineage>
        <taxon>Bacteria</taxon>
        <taxon>Bacillati</taxon>
        <taxon>Bacillota</taxon>
        <taxon>Clostridia</taxon>
        <taxon>Eubacteriales</taxon>
        <taxon>Oscillospiraceae</taxon>
        <taxon>Faecalibacterium</taxon>
    </lineage>
</organism>
<feature type="transmembrane region" description="Helical" evidence="1">
    <location>
        <begin position="47"/>
        <end position="66"/>
    </location>
</feature>
<protein>
    <submittedName>
        <fullName evidence="2">TIGR04086 family membrane protein</fullName>
    </submittedName>
</protein>
<dbReference type="Pfam" id="PF12670">
    <property type="entry name" value="DUF3792"/>
    <property type="match status" value="1"/>
</dbReference>
<dbReference type="InterPro" id="IPR023804">
    <property type="entry name" value="DUF3792_TM"/>
</dbReference>
<evidence type="ECO:0000313" key="2">
    <source>
        <dbReference type="EMBL" id="RAW52993.1"/>
    </source>
</evidence>